<evidence type="ECO:0000256" key="2">
    <source>
        <dbReference type="ARBA" id="ARBA00022857"/>
    </source>
</evidence>
<comment type="caution">
    <text evidence="8">The sequence shown here is derived from an EMBL/GenBank/DDBJ whole genome shotgun (WGS) entry which is preliminary data.</text>
</comment>
<proteinExistence type="inferred from homology"/>
<evidence type="ECO:0000256" key="4">
    <source>
        <dbReference type="PIRSR" id="PIRSR000097-1"/>
    </source>
</evidence>
<evidence type="ECO:0000256" key="1">
    <source>
        <dbReference type="ARBA" id="ARBA00007905"/>
    </source>
</evidence>
<dbReference type="PRINTS" id="PR00069">
    <property type="entry name" value="ALDKETRDTASE"/>
</dbReference>
<dbReference type="GO" id="GO:0016616">
    <property type="term" value="F:oxidoreductase activity, acting on the CH-OH group of donors, NAD or NADP as acceptor"/>
    <property type="evidence" value="ECO:0007669"/>
    <property type="project" value="UniProtKB-ARBA"/>
</dbReference>
<feature type="domain" description="NADP-dependent oxidoreductase" evidence="7">
    <location>
        <begin position="26"/>
        <end position="263"/>
    </location>
</feature>
<evidence type="ECO:0000313" key="9">
    <source>
        <dbReference type="Proteomes" id="UP001139344"/>
    </source>
</evidence>
<organism evidence="8 9">
    <name type="scientific">Christiangramia crocea</name>
    <dbReference type="NCBI Taxonomy" id="2904124"/>
    <lineage>
        <taxon>Bacteria</taxon>
        <taxon>Pseudomonadati</taxon>
        <taxon>Bacteroidota</taxon>
        <taxon>Flavobacteriia</taxon>
        <taxon>Flavobacteriales</taxon>
        <taxon>Flavobacteriaceae</taxon>
        <taxon>Christiangramia</taxon>
    </lineage>
</organism>
<keyword evidence="9" id="KW-1185">Reference proteome</keyword>
<dbReference type="PROSITE" id="PS00063">
    <property type="entry name" value="ALDOKETO_REDUCTASE_3"/>
    <property type="match status" value="1"/>
</dbReference>
<dbReference type="InterPro" id="IPR036812">
    <property type="entry name" value="NAD(P)_OxRdtase_dom_sf"/>
</dbReference>
<keyword evidence="2" id="KW-0521">NADP</keyword>
<dbReference type="Proteomes" id="UP001139344">
    <property type="component" value="Unassembled WGS sequence"/>
</dbReference>
<dbReference type="FunFam" id="3.20.20.100:FF:000015">
    <property type="entry name" value="Oxidoreductase, aldo/keto reductase family"/>
    <property type="match status" value="1"/>
</dbReference>
<keyword evidence="3" id="KW-0560">Oxidoreductase</keyword>
<dbReference type="PROSITE" id="PS00798">
    <property type="entry name" value="ALDOKETO_REDUCTASE_1"/>
    <property type="match status" value="1"/>
</dbReference>
<feature type="binding site" evidence="5">
    <location>
        <position position="113"/>
    </location>
    <ligand>
        <name>substrate</name>
    </ligand>
</feature>
<reference evidence="8" key="1">
    <citation type="submission" date="2021-12" db="EMBL/GenBank/DDBJ databases">
        <title>Description of Gramella crocea sp. nov., a new bacterium isolated from activated sludge.</title>
        <authorList>
            <person name="Zhang X."/>
        </authorList>
    </citation>
    <scope>NUCLEOTIDE SEQUENCE</scope>
    <source>
        <strain evidence="8">YB25</strain>
    </source>
</reference>
<dbReference type="InterPro" id="IPR023210">
    <property type="entry name" value="NADP_OxRdtase_dom"/>
</dbReference>
<sequence>MQIGDLNGTMKLKNGIEMPYLGLGVYKAKDGAEVIRSVKHALNTGYRLIDTASFYENEEGVGEAIKNSGISREEIFVTTKIWIDDQGANSTRRAFETSLRKLDFDYIDMYLIHWPVPDKFLDSWKVLQELYEEGKVKAIGVSNCLVHHLESIKETGGAQPMVLQNEFHPRLVQQVLLDYCMENDIRYQAWSPLMRGKILSNEILEDLAVKYSKTPAQIVLRWDLQKGVATIPKSVHKERIIENSMVFDFELAPDEVDLIDSLENDTRTGAHPDHFMAHFQNKS</sequence>
<evidence type="ECO:0000256" key="5">
    <source>
        <dbReference type="PIRSR" id="PIRSR000097-2"/>
    </source>
</evidence>
<dbReference type="PANTHER" id="PTHR43827">
    <property type="entry name" value="2,5-DIKETO-D-GLUCONIC ACID REDUCTASE"/>
    <property type="match status" value="1"/>
</dbReference>
<dbReference type="PIRSF" id="PIRSF000097">
    <property type="entry name" value="AKR"/>
    <property type="match status" value="1"/>
</dbReference>
<dbReference type="RefSeq" id="WP_240095513.1">
    <property type="nucleotide sequence ID" value="NZ_JAJSON010000005.1"/>
</dbReference>
<dbReference type="PANTHER" id="PTHR43827:SF3">
    <property type="entry name" value="NADP-DEPENDENT OXIDOREDUCTASE DOMAIN-CONTAINING PROTEIN"/>
    <property type="match status" value="1"/>
</dbReference>
<evidence type="ECO:0000259" key="7">
    <source>
        <dbReference type="Pfam" id="PF00248"/>
    </source>
</evidence>
<comment type="similarity">
    <text evidence="1">Belongs to the aldo/keto reductase family.</text>
</comment>
<evidence type="ECO:0000256" key="3">
    <source>
        <dbReference type="ARBA" id="ARBA00023002"/>
    </source>
</evidence>
<dbReference type="InterPro" id="IPR018170">
    <property type="entry name" value="Aldo/ket_reductase_CS"/>
</dbReference>
<accession>A0A9X2A6A9</accession>
<protein>
    <submittedName>
        <fullName evidence="8">Aldo/keto reductase</fullName>
    </submittedName>
</protein>
<dbReference type="SUPFAM" id="SSF51430">
    <property type="entry name" value="NAD(P)-linked oxidoreductase"/>
    <property type="match status" value="1"/>
</dbReference>
<dbReference type="AlphaFoldDB" id="A0A9X2A6A9"/>
<dbReference type="InterPro" id="IPR020471">
    <property type="entry name" value="AKR"/>
</dbReference>
<feature type="site" description="Lowers pKa of active site Tyr" evidence="6">
    <location>
        <position position="80"/>
    </location>
</feature>
<dbReference type="Pfam" id="PF00248">
    <property type="entry name" value="Aldo_ket_red"/>
    <property type="match status" value="1"/>
</dbReference>
<dbReference type="EMBL" id="JAJSON010000005">
    <property type="protein sequence ID" value="MCG9970322.1"/>
    <property type="molecule type" value="Genomic_DNA"/>
</dbReference>
<evidence type="ECO:0000256" key="6">
    <source>
        <dbReference type="PIRSR" id="PIRSR000097-3"/>
    </source>
</evidence>
<dbReference type="Gene3D" id="3.20.20.100">
    <property type="entry name" value="NADP-dependent oxidoreductase domain"/>
    <property type="match status" value="1"/>
</dbReference>
<evidence type="ECO:0000313" key="8">
    <source>
        <dbReference type="EMBL" id="MCG9970322.1"/>
    </source>
</evidence>
<feature type="active site" description="Proton donor" evidence="4">
    <location>
        <position position="55"/>
    </location>
</feature>
<name>A0A9X2A6A9_9FLAO</name>
<gene>
    <name evidence="8" type="ORF">LU635_01635</name>
</gene>